<feature type="domain" description="YjiS-like" evidence="1">
    <location>
        <begin position="28"/>
        <end position="60"/>
    </location>
</feature>
<proteinExistence type="predicted"/>
<comment type="caution">
    <text evidence="2">The sequence shown here is derived from an EMBL/GenBank/DDBJ whole genome shotgun (WGS) entry which is preliminary data.</text>
</comment>
<evidence type="ECO:0000313" key="2">
    <source>
        <dbReference type="EMBL" id="EXF94415.1"/>
    </source>
</evidence>
<dbReference type="InterPro" id="IPR009506">
    <property type="entry name" value="YjiS-like"/>
</dbReference>
<dbReference type="PATRIC" id="fig|1042209.11.peg.2740"/>
<sequence>MNRLLDVPLLPTRKPSSLLKLMARLITATGQSMEKARTRRLLAQLNEQQLSDIGISHSDRLVELDKPFWR</sequence>
<gene>
    <name evidence="2" type="ORF">HK44_001995</name>
</gene>
<name>A0A010SNE4_PSEFL</name>
<evidence type="ECO:0000259" key="1">
    <source>
        <dbReference type="Pfam" id="PF06568"/>
    </source>
</evidence>
<dbReference type="RefSeq" id="WP_019694508.1">
    <property type="nucleotide sequence ID" value="NZ_AFOY02000012.1"/>
</dbReference>
<protein>
    <recommendedName>
        <fullName evidence="1">YjiS-like domain-containing protein</fullName>
    </recommendedName>
</protein>
<dbReference type="Proteomes" id="UP000022611">
    <property type="component" value="Unassembled WGS sequence"/>
</dbReference>
<evidence type="ECO:0000313" key="3">
    <source>
        <dbReference type="Proteomes" id="UP000022611"/>
    </source>
</evidence>
<organism evidence="2 3">
    <name type="scientific">Pseudomonas fluorescens HK44</name>
    <dbReference type="NCBI Taxonomy" id="1042209"/>
    <lineage>
        <taxon>Bacteria</taxon>
        <taxon>Pseudomonadati</taxon>
        <taxon>Pseudomonadota</taxon>
        <taxon>Gammaproteobacteria</taxon>
        <taxon>Pseudomonadales</taxon>
        <taxon>Pseudomonadaceae</taxon>
        <taxon>Pseudomonas</taxon>
    </lineage>
</organism>
<dbReference type="OrthoDB" id="5588773at2"/>
<dbReference type="EMBL" id="AFOY02000012">
    <property type="protein sequence ID" value="EXF94415.1"/>
    <property type="molecule type" value="Genomic_DNA"/>
</dbReference>
<dbReference type="HOGENOM" id="CLU_184490_5_1_6"/>
<dbReference type="AlphaFoldDB" id="A0A010SNE4"/>
<accession>A0A010SNE4</accession>
<dbReference type="Pfam" id="PF06568">
    <property type="entry name" value="YjiS-like"/>
    <property type="match status" value="1"/>
</dbReference>
<reference evidence="2 3" key="1">
    <citation type="journal article" date="2011" name="J. Bacteriol.">
        <title>Draft genome sequence of the polycyclic aromatic hydrocarbon-degrading, genetically engineered bioluminescent bioreporter Pseudomonas fluorescens HK44.</title>
        <authorList>
            <person name="Chauhan A."/>
            <person name="Layton A.C."/>
            <person name="Williams D.E."/>
            <person name="Smartt A.E."/>
            <person name="Ripp S."/>
            <person name="Karpinets T.V."/>
            <person name="Brown S.D."/>
            <person name="Sayler G.S."/>
        </authorList>
    </citation>
    <scope>NUCLEOTIDE SEQUENCE [LARGE SCALE GENOMIC DNA]</scope>
    <source>
        <strain evidence="2 3">HK44</strain>
    </source>
</reference>